<sequence length="166" mass="19607">MTKRKKKISAAFLIITTIICLTLLPFAIVKRSFKDWLIVYLVSLIGNSLADRYLVSKGYLKYNIRPLPKKFKIHLPFDYIQYPLMLLYYNQWTLNSKPIGIFLKLFPFIIPQVIVETIAERKTDLITWKKGWDWYHSFISLIIKFLVCRLIIASVRTKNKEDISTT</sequence>
<feature type="transmembrane region" description="Helical" evidence="1">
    <location>
        <begin position="101"/>
        <end position="119"/>
    </location>
</feature>
<protein>
    <submittedName>
        <fullName evidence="2">Uncharacterized protein</fullName>
    </submittedName>
</protein>
<evidence type="ECO:0000313" key="2">
    <source>
        <dbReference type="EMBL" id="GAA0338063.1"/>
    </source>
</evidence>
<gene>
    <name evidence="2" type="ORF">GCM10008967_30430</name>
</gene>
<keyword evidence="1" id="KW-0472">Membrane</keyword>
<dbReference type="EMBL" id="BAAADJ010000053">
    <property type="protein sequence ID" value="GAA0338063.1"/>
    <property type="molecule type" value="Genomic_DNA"/>
</dbReference>
<evidence type="ECO:0000313" key="3">
    <source>
        <dbReference type="Proteomes" id="UP001500782"/>
    </source>
</evidence>
<reference evidence="2 3" key="1">
    <citation type="journal article" date="2019" name="Int. J. Syst. Evol. Microbiol.">
        <title>The Global Catalogue of Microorganisms (GCM) 10K type strain sequencing project: providing services to taxonomists for standard genome sequencing and annotation.</title>
        <authorList>
            <consortium name="The Broad Institute Genomics Platform"/>
            <consortium name="The Broad Institute Genome Sequencing Center for Infectious Disease"/>
            <person name="Wu L."/>
            <person name="Ma J."/>
        </authorList>
    </citation>
    <scope>NUCLEOTIDE SEQUENCE [LARGE SCALE GENOMIC DNA]</scope>
    <source>
        <strain evidence="2 3">JCM 9731</strain>
    </source>
</reference>
<keyword evidence="1" id="KW-0812">Transmembrane</keyword>
<accession>A0ABN0WIB7</accession>
<dbReference type="RefSeq" id="WP_343800626.1">
    <property type="nucleotide sequence ID" value="NZ_BAAADJ010000053.1"/>
</dbReference>
<keyword evidence="1" id="KW-1133">Transmembrane helix</keyword>
<dbReference type="NCBIfam" id="NF041644">
    <property type="entry name" value="CBO0543_fam"/>
    <property type="match status" value="1"/>
</dbReference>
<evidence type="ECO:0000256" key="1">
    <source>
        <dbReference type="SAM" id="Phobius"/>
    </source>
</evidence>
<feature type="transmembrane region" description="Helical" evidence="1">
    <location>
        <begin position="12"/>
        <end position="30"/>
    </location>
</feature>
<comment type="caution">
    <text evidence="2">The sequence shown here is derived from an EMBL/GenBank/DDBJ whole genome shotgun (WGS) entry which is preliminary data.</text>
</comment>
<feature type="transmembrane region" description="Helical" evidence="1">
    <location>
        <begin position="36"/>
        <end position="55"/>
    </location>
</feature>
<dbReference type="Proteomes" id="UP001500782">
    <property type="component" value="Unassembled WGS sequence"/>
</dbReference>
<organism evidence="2 3">
    <name type="scientific">Bacillus carboniphilus</name>
    <dbReference type="NCBI Taxonomy" id="86663"/>
    <lineage>
        <taxon>Bacteria</taxon>
        <taxon>Bacillati</taxon>
        <taxon>Bacillota</taxon>
        <taxon>Bacilli</taxon>
        <taxon>Bacillales</taxon>
        <taxon>Bacillaceae</taxon>
        <taxon>Bacillus</taxon>
    </lineage>
</organism>
<proteinExistence type="predicted"/>
<name>A0ABN0WIB7_9BACI</name>
<keyword evidence="3" id="KW-1185">Reference proteome</keyword>
<dbReference type="InterPro" id="IPR048147">
    <property type="entry name" value="CBO0543-like"/>
</dbReference>
<feature type="transmembrane region" description="Helical" evidence="1">
    <location>
        <begin position="134"/>
        <end position="152"/>
    </location>
</feature>